<dbReference type="GO" id="GO:0004497">
    <property type="term" value="F:monooxygenase activity"/>
    <property type="evidence" value="ECO:0007669"/>
    <property type="project" value="InterPro"/>
</dbReference>
<dbReference type="GO" id="GO:0020037">
    <property type="term" value="F:heme binding"/>
    <property type="evidence" value="ECO:0007669"/>
    <property type="project" value="InterPro"/>
</dbReference>
<dbReference type="AlphaFoldDB" id="A0A8H4RCE6"/>
<gene>
    <name evidence="2" type="ORF">G7Y89_g12540</name>
</gene>
<proteinExistence type="predicted"/>
<dbReference type="GO" id="GO:0005506">
    <property type="term" value="F:iron ion binding"/>
    <property type="evidence" value="ECO:0007669"/>
    <property type="project" value="InterPro"/>
</dbReference>
<evidence type="ECO:0000313" key="3">
    <source>
        <dbReference type="Proteomes" id="UP000566819"/>
    </source>
</evidence>
<evidence type="ECO:0000313" key="2">
    <source>
        <dbReference type="EMBL" id="KAF4625627.1"/>
    </source>
</evidence>
<sequence>MKSLQDCIPFYGILGTALQEKHMNQEELDMVCLTFGTSSTVATLQLGILFPAQRPDLQRTAFMAIKEHYGDRFSVLGDVENDQTCTYIVALQKEFLRRFGQIPRAGSGGHRQNESVAARQFSSRSKMA</sequence>
<protein>
    <submittedName>
        <fullName evidence="2">Uncharacterized protein</fullName>
    </submittedName>
</protein>
<evidence type="ECO:0000256" key="1">
    <source>
        <dbReference type="SAM" id="MobiDB-lite"/>
    </source>
</evidence>
<dbReference type="EMBL" id="JAAMPI010001331">
    <property type="protein sequence ID" value="KAF4625627.1"/>
    <property type="molecule type" value="Genomic_DNA"/>
</dbReference>
<accession>A0A8H4RCE6</accession>
<organism evidence="2 3">
    <name type="scientific">Cudoniella acicularis</name>
    <dbReference type="NCBI Taxonomy" id="354080"/>
    <lineage>
        <taxon>Eukaryota</taxon>
        <taxon>Fungi</taxon>
        <taxon>Dikarya</taxon>
        <taxon>Ascomycota</taxon>
        <taxon>Pezizomycotina</taxon>
        <taxon>Leotiomycetes</taxon>
        <taxon>Helotiales</taxon>
        <taxon>Tricladiaceae</taxon>
        <taxon>Cudoniella</taxon>
    </lineage>
</organism>
<reference evidence="2 3" key="1">
    <citation type="submission" date="2020-03" db="EMBL/GenBank/DDBJ databases">
        <title>Draft Genome Sequence of Cudoniella acicularis.</title>
        <authorList>
            <person name="Buettner E."/>
            <person name="Kellner H."/>
        </authorList>
    </citation>
    <scope>NUCLEOTIDE SEQUENCE [LARGE SCALE GENOMIC DNA]</scope>
    <source>
        <strain evidence="2 3">DSM 108380</strain>
    </source>
</reference>
<name>A0A8H4RCE6_9HELO</name>
<comment type="caution">
    <text evidence="2">The sequence shown here is derived from an EMBL/GenBank/DDBJ whole genome shotgun (WGS) entry which is preliminary data.</text>
</comment>
<feature type="region of interest" description="Disordered" evidence="1">
    <location>
        <begin position="103"/>
        <end position="128"/>
    </location>
</feature>
<keyword evidence="3" id="KW-1185">Reference proteome</keyword>
<dbReference type="GO" id="GO:0016705">
    <property type="term" value="F:oxidoreductase activity, acting on paired donors, with incorporation or reduction of molecular oxygen"/>
    <property type="evidence" value="ECO:0007669"/>
    <property type="project" value="InterPro"/>
</dbReference>
<dbReference type="Proteomes" id="UP000566819">
    <property type="component" value="Unassembled WGS sequence"/>
</dbReference>
<dbReference type="Gene3D" id="1.10.630.10">
    <property type="entry name" value="Cytochrome P450"/>
    <property type="match status" value="1"/>
</dbReference>
<dbReference type="InterPro" id="IPR036396">
    <property type="entry name" value="Cyt_P450_sf"/>
</dbReference>